<dbReference type="EMBL" id="QSWH01000001">
    <property type="protein sequence ID" value="RRR24707.1"/>
    <property type="molecule type" value="Genomic_DNA"/>
</dbReference>
<feature type="transmembrane region" description="Helical" evidence="1">
    <location>
        <begin position="99"/>
        <end position="120"/>
    </location>
</feature>
<reference evidence="3 5" key="2">
    <citation type="submission" date="2018-08" db="EMBL/GenBank/DDBJ databases">
        <title>Brachybacterium saurashtrense DSM 23186.</title>
        <authorList>
            <person name="Li Y."/>
        </authorList>
    </citation>
    <scope>NUCLEOTIDE SEQUENCE [LARGE SCALE GENOMIC DNA]</scope>
    <source>
        <strain evidence="3 5">DSM 23186</strain>
    </source>
</reference>
<feature type="transmembrane region" description="Helical" evidence="1">
    <location>
        <begin position="183"/>
        <end position="206"/>
    </location>
</feature>
<name>A0A345YP37_9MICO</name>
<dbReference type="AlphaFoldDB" id="A0A345YP37"/>
<keyword evidence="4" id="KW-1185">Reference proteome</keyword>
<evidence type="ECO:0000313" key="3">
    <source>
        <dbReference type="EMBL" id="RRR24707.1"/>
    </source>
</evidence>
<evidence type="ECO:0000313" key="2">
    <source>
        <dbReference type="EMBL" id="AXK45689.1"/>
    </source>
</evidence>
<feature type="transmembrane region" description="Helical" evidence="1">
    <location>
        <begin position="264"/>
        <end position="284"/>
    </location>
</feature>
<feature type="transmembrane region" description="Helical" evidence="1">
    <location>
        <begin position="526"/>
        <end position="549"/>
    </location>
</feature>
<keyword evidence="1" id="KW-0812">Transmembrane</keyword>
<dbReference type="KEGG" id="bsau:DWV08_08760"/>
<keyword evidence="1" id="KW-1133">Transmembrane helix</keyword>
<feature type="transmembrane region" description="Helical" evidence="1">
    <location>
        <begin position="369"/>
        <end position="392"/>
    </location>
</feature>
<feature type="transmembrane region" description="Helical" evidence="1">
    <location>
        <begin position="413"/>
        <end position="435"/>
    </location>
</feature>
<organism evidence="3 5">
    <name type="scientific">Brachybacterium saurashtrense</name>
    <dbReference type="NCBI Taxonomy" id="556288"/>
    <lineage>
        <taxon>Bacteria</taxon>
        <taxon>Bacillati</taxon>
        <taxon>Actinomycetota</taxon>
        <taxon>Actinomycetes</taxon>
        <taxon>Micrococcales</taxon>
        <taxon>Dermabacteraceae</taxon>
        <taxon>Brachybacterium</taxon>
    </lineage>
</organism>
<feature type="transmembrane region" description="Helical" evidence="1">
    <location>
        <begin position="323"/>
        <end position="341"/>
    </location>
</feature>
<dbReference type="EMBL" id="CP031356">
    <property type="protein sequence ID" value="AXK45689.1"/>
    <property type="molecule type" value="Genomic_DNA"/>
</dbReference>
<gene>
    <name evidence="2" type="ORF">DWV08_08760</name>
    <name evidence="3" type="ORF">DXU92_00505</name>
</gene>
<sequence>MTTTTAAHRAATVAPVAAEHGGALAGTWSMLRFMLRRDRIRFPAWVLGLTLMLGYFTTALGVVLDEEALASFAVLASNPVVALIGGPGYGFDEITTARFLVGLYGGYLMIGAALMSIMTVTRHTRVEEQTGRAELVRASVVGRHAPLAAALLLVAAMNVLMAVLMAGMFFVSPSDPGSFASSLLFAASIGAVGLVFAGVTAVTVQLSPFSRAASGLAGAVLAAAFVLRGLGDMSSLQGGDLGWLSWLSPFGWAQQTAPLTLDRWWPLALSLAATALLVAAGFALQTRRDLAAGILPDRLGDAAAPGWLHGPFTLAFRLQRATLLWWSFALALAGVTFGAFVQPMAENAAGMPEEILAVFGGAEGMVDGYLGFMGIYYALMIAVFAIVSVQSLRSEEQGVRTEPVLATAVSRSSWVLAWVAVTGLGALWLFVLAGLGNGVGAALATGDWSLLGPVLLGQVVHTAAVWALLGFAVALYGIVPRLVGLTWVVFVYGAVLALVGDMLQLDDAVLATSVFRHVGQHPAEDISWAAVAVLAGSGAVLALLGAAGFRRRDLITA</sequence>
<evidence type="ECO:0000256" key="1">
    <source>
        <dbReference type="SAM" id="Phobius"/>
    </source>
</evidence>
<reference evidence="2 4" key="1">
    <citation type="submission" date="2018-07" db="EMBL/GenBank/DDBJ databases">
        <title>Brachybacterium saurashtrense DSM 23186 genome sequence.</title>
        <authorList>
            <person name="Guo L."/>
        </authorList>
    </citation>
    <scope>NUCLEOTIDE SEQUENCE [LARGE SCALE GENOMIC DNA]</scope>
    <source>
        <strain evidence="2 4">DSM 23186</strain>
    </source>
</reference>
<dbReference type="Proteomes" id="UP000254236">
    <property type="component" value="Chromosome"/>
</dbReference>
<feature type="transmembrane region" description="Helical" evidence="1">
    <location>
        <begin position="147"/>
        <end position="171"/>
    </location>
</feature>
<feature type="transmembrane region" description="Helical" evidence="1">
    <location>
        <begin position="213"/>
        <end position="231"/>
    </location>
</feature>
<accession>A0A345YP37</accession>
<evidence type="ECO:0000313" key="5">
    <source>
        <dbReference type="Proteomes" id="UP000282185"/>
    </source>
</evidence>
<protein>
    <submittedName>
        <fullName evidence="3">ABC transporter permease</fullName>
    </submittedName>
</protein>
<evidence type="ECO:0000313" key="4">
    <source>
        <dbReference type="Proteomes" id="UP000254236"/>
    </source>
</evidence>
<dbReference type="RefSeq" id="WP_115413437.1">
    <property type="nucleotide sequence ID" value="NZ_CP031356.1"/>
</dbReference>
<dbReference type="Proteomes" id="UP000282185">
    <property type="component" value="Unassembled WGS sequence"/>
</dbReference>
<proteinExistence type="predicted"/>
<keyword evidence="1" id="KW-0472">Membrane</keyword>
<feature type="transmembrane region" description="Helical" evidence="1">
    <location>
        <begin position="42"/>
        <end position="64"/>
    </location>
</feature>
<feature type="transmembrane region" description="Helical" evidence="1">
    <location>
        <begin position="455"/>
        <end position="475"/>
    </location>
</feature>
<feature type="transmembrane region" description="Helical" evidence="1">
    <location>
        <begin position="482"/>
        <end position="500"/>
    </location>
</feature>
<dbReference type="OrthoDB" id="2014935at2"/>